<name>A0AC60QF30_IXOPE</name>
<gene>
    <name evidence="1" type="ORF">HPB47_021407</name>
</gene>
<dbReference type="EMBL" id="JABSTQ010009190">
    <property type="protein sequence ID" value="KAG0431836.1"/>
    <property type="molecule type" value="Genomic_DNA"/>
</dbReference>
<evidence type="ECO:0000313" key="1">
    <source>
        <dbReference type="EMBL" id="KAG0431836.1"/>
    </source>
</evidence>
<accession>A0AC60QF30</accession>
<reference evidence="1 2" key="1">
    <citation type="journal article" date="2020" name="Cell">
        <title>Large-Scale Comparative Analyses of Tick Genomes Elucidate Their Genetic Diversity and Vector Capacities.</title>
        <authorList>
            <consortium name="Tick Genome and Microbiome Consortium (TIGMIC)"/>
            <person name="Jia N."/>
            <person name="Wang J."/>
            <person name="Shi W."/>
            <person name="Du L."/>
            <person name="Sun Y."/>
            <person name="Zhan W."/>
            <person name="Jiang J.F."/>
            <person name="Wang Q."/>
            <person name="Zhang B."/>
            <person name="Ji P."/>
            <person name="Bell-Sakyi L."/>
            <person name="Cui X.M."/>
            <person name="Yuan T.T."/>
            <person name="Jiang B.G."/>
            <person name="Yang W.F."/>
            <person name="Lam T.T."/>
            <person name="Chang Q.C."/>
            <person name="Ding S.J."/>
            <person name="Wang X.J."/>
            <person name="Zhu J.G."/>
            <person name="Ruan X.D."/>
            <person name="Zhao L."/>
            <person name="Wei J.T."/>
            <person name="Ye R.Z."/>
            <person name="Que T.C."/>
            <person name="Du C.H."/>
            <person name="Zhou Y.H."/>
            <person name="Cheng J.X."/>
            <person name="Dai P.F."/>
            <person name="Guo W.B."/>
            <person name="Han X.H."/>
            <person name="Huang E.J."/>
            <person name="Li L.F."/>
            <person name="Wei W."/>
            <person name="Gao Y.C."/>
            <person name="Liu J.Z."/>
            <person name="Shao H.Z."/>
            <person name="Wang X."/>
            <person name="Wang C.C."/>
            <person name="Yang T.C."/>
            <person name="Huo Q.B."/>
            <person name="Li W."/>
            <person name="Chen H.Y."/>
            <person name="Chen S.E."/>
            <person name="Zhou L.G."/>
            <person name="Ni X.B."/>
            <person name="Tian J.H."/>
            <person name="Sheng Y."/>
            <person name="Liu T."/>
            <person name="Pan Y.S."/>
            <person name="Xia L.Y."/>
            <person name="Li J."/>
            <person name="Zhao F."/>
            <person name="Cao W.C."/>
        </authorList>
    </citation>
    <scope>NUCLEOTIDE SEQUENCE [LARGE SCALE GENOMIC DNA]</scope>
    <source>
        <strain evidence="1">Iper-2018</strain>
    </source>
</reference>
<dbReference type="Proteomes" id="UP000805193">
    <property type="component" value="Unassembled WGS sequence"/>
</dbReference>
<organism evidence="1 2">
    <name type="scientific">Ixodes persulcatus</name>
    <name type="common">Taiga tick</name>
    <dbReference type="NCBI Taxonomy" id="34615"/>
    <lineage>
        <taxon>Eukaryota</taxon>
        <taxon>Metazoa</taxon>
        <taxon>Ecdysozoa</taxon>
        <taxon>Arthropoda</taxon>
        <taxon>Chelicerata</taxon>
        <taxon>Arachnida</taxon>
        <taxon>Acari</taxon>
        <taxon>Parasitiformes</taxon>
        <taxon>Ixodida</taxon>
        <taxon>Ixodoidea</taxon>
        <taxon>Ixodidae</taxon>
        <taxon>Ixodinae</taxon>
        <taxon>Ixodes</taxon>
    </lineage>
</organism>
<protein>
    <submittedName>
        <fullName evidence="1">Uncharacterized protein</fullName>
    </submittedName>
</protein>
<keyword evidence="2" id="KW-1185">Reference proteome</keyword>
<comment type="caution">
    <text evidence="1">The sequence shown here is derived from an EMBL/GenBank/DDBJ whole genome shotgun (WGS) entry which is preliminary data.</text>
</comment>
<sequence>MTSPDLDLGDPGTGAGEGRNPGRAGQVGWSFLPSSVPASALASEPPRRLHSWRAGAAAATRSAAAVRASAVCAFERSDVKAAEDALAPPHCPAMRLRCAVAKSDAAPEPLNSASHFVRMRKDPPKVQPFQFPSRPQPNRRIRLTCTVTEGDPPLRFTWLKDDVELTSSLTSQEDSGDVSVDVGPESSVLVLRRLHVGDIGNYTCVVDNPAGTDKFQAFLRFPVPPFWKADPEPVEVLEGQRAVLSCSAGGYPEPQILWRRRYADGVDRAVVKTSRVRVAENSSLVLESVSRSDQGSYVCQAHNGVPPDVQRPVALKVR</sequence>
<feature type="non-terminal residue" evidence="1">
    <location>
        <position position="318"/>
    </location>
</feature>
<evidence type="ECO:0000313" key="2">
    <source>
        <dbReference type="Proteomes" id="UP000805193"/>
    </source>
</evidence>
<proteinExistence type="predicted"/>